<reference evidence="2 3" key="1">
    <citation type="submission" date="2017-06" db="EMBL/GenBank/DDBJ databases">
        <title>Ant-infecting Ophiocordyceps genomes reveal a high diversity of potential behavioral manipulation genes and a possible major role for enterotoxins.</title>
        <authorList>
            <person name="De Bekker C."/>
            <person name="Evans H.C."/>
            <person name="Brachmann A."/>
            <person name="Hughes D.P."/>
        </authorList>
    </citation>
    <scope>NUCLEOTIDE SEQUENCE [LARGE SCALE GENOMIC DNA]</scope>
    <source>
        <strain evidence="2 3">Map16</strain>
    </source>
</reference>
<feature type="compositionally biased region" description="Basic and acidic residues" evidence="1">
    <location>
        <begin position="202"/>
        <end position="218"/>
    </location>
</feature>
<evidence type="ECO:0000313" key="3">
    <source>
        <dbReference type="Proteomes" id="UP000226431"/>
    </source>
</evidence>
<comment type="caution">
    <text evidence="2">The sequence shown here is derived from an EMBL/GenBank/DDBJ whole genome shotgun (WGS) entry which is preliminary data.</text>
</comment>
<dbReference type="OrthoDB" id="10260961at2759"/>
<name>A0A2C5Z508_9HYPO</name>
<dbReference type="PANTHER" id="PTHR42103:SF2">
    <property type="entry name" value="AB HYDROLASE-1 DOMAIN-CONTAINING PROTEIN"/>
    <property type="match status" value="1"/>
</dbReference>
<dbReference type="InterPro" id="IPR029058">
    <property type="entry name" value="AB_hydrolase_fold"/>
</dbReference>
<dbReference type="AlphaFoldDB" id="A0A2C5Z508"/>
<organism evidence="2 3">
    <name type="scientific">Ophiocordyceps camponoti-rufipedis</name>
    <dbReference type="NCBI Taxonomy" id="2004952"/>
    <lineage>
        <taxon>Eukaryota</taxon>
        <taxon>Fungi</taxon>
        <taxon>Dikarya</taxon>
        <taxon>Ascomycota</taxon>
        <taxon>Pezizomycotina</taxon>
        <taxon>Sordariomycetes</taxon>
        <taxon>Hypocreomycetidae</taxon>
        <taxon>Hypocreales</taxon>
        <taxon>Ophiocordycipitaceae</taxon>
        <taxon>Ophiocordyceps</taxon>
    </lineage>
</organism>
<dbReference type="EMBL" id="NJES01000236">
    <property type="protein sequence ID" value="PHH75086.1"/>
    <property type="molecule type" value="Genomic_DNA"/>
</dbReference>
<dbReference type="SUPFAM" id="SSF53474">
    <property type="entry name" value="alpha/beta-Hydrolases"/>
    <property type="match status" value="1"/>
</dbReference>
<accession>A0A2C5Z508</accession>
<evidence type="ECO:0000256" key="1">
    <source>
        <dbReference type="SAM" id="MobiDB-lite"/>
    </source>
</evidence>
<gene>
    <name evidence="2" type="ORF">CDD80_2637</name>
</gene>
<proteinExistence type="predicted"/>
<dbReference type="Proteomes" id="UP000226431">
    <property type="component" value="Unassembled WGS sequence"/>
</dbReference>
<evidence type="ECO:0000313" key="2">
    <source>
        <dbReference type="EMBL" id="PHH75086.1"/>
    </source>
</evidence>
<sequence length="367" mass="39025">MSLASRNSCERPQPTVCLTIPSLHDGTTLDCRLYHPIAWWSGNAAIMAHPYAPMGGCYDDAVVEAIVAQLLEAGFLVGTFNFRGAGLSAGRTSWTARAERDDYASFVVFVAHYVDRLRGPGNDHGVLLMGGYSYGAMVTTRLGPLDALLDALDAPIPGSHAAEICLRAEHLASKPAETMPRSPLGVRVGGHDPRRRSFSAGTDDRLRRGVHDKLLKNERGRRRWRTRNEDAGVGTKRVKSAPAPAPALALATSPGSSSSPRPKAAYLLVSPLQGLVLHLATLWSSSSSSAAHTQLTRHPSLAVFGTRDGLVSAAKVRAWTKRLEAAPGSSFRALEVTQAGHFWAEPGALAELVAVVGAFATQVGGRG</sequence>
<evidence type="ECO:0008006" key="4">
    <source>
        <dbReference type="Google" id="ProtNLM"/>
    </source>
</evidence>
<dbReference type="PANTHER" id="PTHR42103">
    <property type="entry name" value="ALPHA/BETA-HYDROLASES SUPERFAMILY PROTEIN"/>
    <property type="match status" value="1"/>
</dbReference>
<dbReference type="Gene3D" id="3.40.50.1820">
    <property type="entry name" value="alpha/beta hydrolase"/>
    <property type="match status" value="2"/>
</dbReference>
<feature type="compositionally biased region" description="Low complexity" evidence="1">
    <location>
        <begin position="240"/>
        <end position="261"/>
    </location>
</feature>
<protein>
    <recommendedName>
        <fullName evidence="4">Xaa-Pro dipeptidyl-peptidase-like domain-containing protein</fullName>
    </recommendedName>
</protein>
<keyword evidence="3" id="KW-1185">Reference proteome</keyword>
<feature type="region of interest" description="Disordered" evidence="1">
    <location>
        <begin position="177"/>
        <end position="261"/>
    </location>
</feature>
<dbReference type="STRING" id="2004952.A0A2C5Z508"/>